<dbReference type="EMBL" id="RCCT01000003">
    <property type="protein sequence ID" value="RLK07373.1"/>
    <property type="molecule type" value="Genomic_DNA"/>
</dbReference>
<keyword evidence="2" id="KW-1185">Reference proteome</keyword>
<comment type="caution">
    <text evidence="1">The sequence shown here is derived from an EMBL/GenBank/DDBJ whole genome shotgun (WGS) entry which is preliminary data.</text>
</comment>
<reference evidence="1 2" key="1">
    <citation type="submission" date="2018-10" db="EMBL/GenBank/DDBJ databases">
        <title>Genomic Encyclopedia of Archaeal and Bacterial Type Strains, Phase II (KMG-II): from individual species to whole genera.</title>
        <authorList>
            <person name="Goeker M."/>
        </authorList>
    </citation>
    <scope>NUCLEOTIDE SEQUENCE [LARGE SCALE GENOMIC DNA]</scope>
    <source>
        <strain evidence="1 2">DSM 29317</strain>
    </source>
</reference>
<dbReference type="STRING" id="981384.GCA_000192475_01319"/>
<evidence type="ECO:0000313" key="2">
    <source>
        <dbReference type="Proteomes" id="UP000271700"/>
    </source>
</evidence>
<gene>
    <name evidence="1" type="ORF">CLV75_2494</name>
</gene>
<protein>
    <submittedName>
        <fullName evidence="1">Uncharacterized protein</fullName>
    </submittedName>
</protein>
<dbReference type="AlphaFoldDB" id="A0A497ZK44"/>
<accession>A0A497ZK44</accession>
<proteinExistence type="predicted"/>
<evidence type="ECO:0000313" key="1">
    <source>
        <dbReference type="EMBL" id="RLK07373.1"/>
    </source>
</evidence>
<name>A0A497ZK44_9RHOB</name>
<sequence length="78" mass="8577">MQAPNLQPFQSMSLTADASEATFANELRHITTLCVGASWSVLDAKTLEMLKQTFTLHILGLCYAEVRGNSETMTGIRD</sequence>
<dbReference type="Proteomes" id="UP000271700">
    <property type="component" value="Unassembled WGS sequence"/>
</dbReference>
<organism evidence="1 2">
    <name type="scientific">Ruegeria conchae</name>
    <dbReference type="NCBI Taxonomy" id="981384"/>
    <lineage>
        <taxon>Bacteria</taxon>
        <taxon>Pseudomonadati</taxon>
        <taxon>Pseudomonadota</taxon>
        <taxon>Alphaproteobacteria</taxon>
        <taxon>Rhodobacterales</taxon>
        <taxon>Roseobacteraceae</taxon>
        <taxon>Ruegeria</taxon>
    </lineage>
</organism>